<comment type="catalytic activity">
    <reaction evidence="16">
        <text>L-threonyl-[protein] + ATP = O-phospho-L-threonyl-[protein] + ADP + H(+)</text>
        <dbReference type="Rhea" id="RHEA:46608"/>
        <dbReference type="Rhea" id="RHEA-COMP:11060"/>
        <dbReference type="Rhea" id="RHEA-COMP:11605"/>
        <dbReference type="ChEBI" id="CHEBI:15378"/>
        <dbReference type="ChEBI" id="CHEBI:30013"/>
        <dbReference type="ChEBI" id="CHEBI:30616"/>
        <dbReference type="ChEBI" id="CHEBI:61977"/>
        <dbReference type="ChEBI" id="CHEBI:456216"/>
        <dbReference type="EC" id="2.7.11.1"/>
    </reaction>
</comment>
<dbReference type="EnsemblPlants" id="Kaladp0058s0099.1.v1.1">
    <property type="protein sequence ID" value="Kaladp0058s0099.1.v1.1.CDS.1"/>
    <property type="gene ID" value="Kaladp0058s0099.v1.1"/>
</dbReference>
<evidence type="ECO:0000256" key="12">
    <source>
        <dbReference type="ARBA" id="ARBA00023136"/>
    </source>
</evidence>
<evidence type="ECO:0000256" key="7">
    <source>
        <dbReference type="ARBA" id="ARBA00022729"/>
    </source>
</evidence>
<feature type="domain" description="Protein kinase" evidence="21">
    <location>
        <begin position="172"/>
        <end position="457"/>
    </location>
</feature>
<dbReference type="InterPro" id="IPR017441">
    <property type="entry name" value="Protein_kinase_ATP_BS"/>
</dbReference>
<evidence type="ECO:0000256" key="13">
    <source>
        <dbReference type="ARBA" id="ARBA00023157"/>
    </source>
</evidence>
<evidence type="ECO:0000313" key="23">
    <source>
        <dbReference type="Proteomes" id="UP000594263"/>
    </source>
</evidence>
<dbReference type="InterPro" id="IPR000719">
    <property type="entry name" value="Prot_kinase_dom"/>
</dbReference>
<keyword evidence="13" id="KW-1015">Disulfide bond</keyword>
<evidence type="ECO:0000256" key="10">
    <source>
        <dbReference type="ARBA" id="ARBA00022840"/>
    </source>
</evidence>
<keyword evidence="3 19" id="KW-0723">Serine/threonine-protein kinase</keyword>
<dbReference type="SUPFAM" id="SSF56112">
    <property type="entry name" value="Protein kinase-like (PK-like)"/>
    <property type="match status" value="1"/>
</dbReference>
<evidence type="ECO:0000256" key="5">
    <source>
        <dbReference type="ARBA" id="ARBA00022679"/>
    </source>
</evidence>
<keyword evidence="4" id="KW-0245">EGF-like domain</keyword>
<comment type="catalytic activity">
    <reaction evidence="17">
        <text>L-seryl-[protein] + ATP = O-phospho-L-seryl-[protein] + ADP + H(+)</text>
        <dbReference type="Rhea" id="RHEA:17989"/>
        <dbReference type="Rhea" id="RHEA-COMP:9863"/>
        <dbReference type="Rhea" id="RHEA-COMP:11604"/>
        <dbReference type="ChEBI" id="CHEBI:15378"/>
        <dbReference type="ChEBI" id="CHEBI:29999"/>
        <dbReference type="ChEBI" id="CHEBI:30616"/>
        <dbReference type="ChEBI" id="CHEBI:83421"/>
        <dbReference type="ChEBI" id="CHEBI:456216"/>
        <dbReference type="EC" id="2.7.11.1"/>
    </reaction>
</comment>
<keyword evidence="9" id="KW-0418">Kinase</keyword>
<proteinExistence type="inferred from homology"/>
<dbReference type="FunFam" id="1.10.510.10:FF:000302">
    <property type="entry name" value="Serine/threonine-protein kinase"/>
    <property type="match status" value="1"/>
</dbReference>
<evidence type="ECO:0000256" key="14">
    <source>
        <dbReference type="ARBA" id="ARBA00023170"/>
    </source>
</evidence>
<evidence type="ECO:0000256" key="19">
    <source>
        <dbReference type="RuleBase" id="RU000304"/>
    </source>
</evidence>
<dbReference type="Gramene" id="Kaladp0058s0099.1.v1.1">
    <property type="protein sequence ID" value="Kaladp0058s0099.1.v1.1.CDS.1"/>
    <property type="gene ID" value="Kaladp0058s0099.v1.1"/>
</dbReference>
<evidence type="ECO:0000313" key="22">
    <source>
        <dbReference type="EnsemblPlants" id="Kaladp0058s0099.1.v1.1.CDS.1"/>
    </source>
</evidence>
<dbReference type="Gene3D" id="3.50.4.10">
    <property type="entry name" value="Hepatocyte Growth Factor"/>
    <property type="match status" value="1"/>
</dbReference>
<evidence type="ECO:0000256" key="1">
    <source>
        <dbReference type="ARBA" id="ARBA00004479"/>
    </source>
</evidence>
<feature type="binding site" evidence="18">
    <location>
        <position position="200"/>
    </location>
    <ligand>
        <name>ATP</name>
        <dbReference type="ChEBI" id="CHEBI:30616"/>
    </ligand>
</feature>
<dbReference type="PANTHER" id="PTHR47974">
    <property type="entry name" value="OS07G0415500 PROTEIN"/>
    <property type="match status" value="1"/>
</dbReference>
<reference evidence="22" key="1">
    <citation type="submission" date="2021-01" db="UniProtKB">
        <authorList>
            <consortium name="EnsemblPlants"/>
        </authorList>
    </citation>
    <scope>IDENTIFICATION</scope>
</reference>
<evidence type="ECO:0000256" key="4">
    <source>
        <dbReference type="ARBA" id="ARBA00022536"/>
    </source>
</evidence>
<evidence type="ECO:0000256" key="15">
    <source>
        <dbReference type="ARBA" id="ARBA00023180"/>
    </source>
</evidence>
<dbReference type="GO" id="GO:0005524">
    <property type="term" value="F:ATP binding"/>
    <property type="evidence" value="ECO:0007669"/>
    <property type="project" value="UniProtKB-UniRule"/>
</dbReference>
<evidence type="ECO:0000256" key="18">
    <source>
        <dbReference type="PROSITE-ProRule" id="PRU10141"/>
    </source>
</evidence>
<keyword evidence="15" id="KW-0325">Glycoprotein</keyword>
<dbReference type="Gene3D" id="3.30.200.20">
    <property type="entry name" value="Phosphorylase Kinase, domain 1"/>
    <property type="match status" value="1"/>
</dbReference>
<organism evidence="22 23">
    <name type="scientific">Kalanchoe fedtschenkoi</name>
    <name type="common">Lavender scallops</name>
    <name type="synonym">South American air plant</name>
    <dbReference type="NCBI Taxonomy" id="63787"/>
    <lineage>
        <taxon>Eukaryota</taxon>
        <taxon>Viridiplantae</taxon>
        <taxon>Streptophyta</taxon>
        <taxon>Embryophyta</taxon>
        <taxon>Tracheophyta</taxon>
        <taxon>Spermatophyta</taxon>
        <taxon>Magnoliopsida</taxon>
        <taxon>eudicotyledons</taxon>
        <taxon>Gunneridae</taxon>
        <taxon>Pentapetalae</taxon>
        <taxon>Saxifragales</taxon>
        <taxon>Crassulaceae</taxon>
        <taxon>Kalanchoe</taxon>
    </lineage>
</organism>
<dbReference type="Gene3D" id="1.10.510.10">
    <property type="entry name" value="Transferase(Phosphotransferase) domain 1"/>
    <property type="match status" value="1"/>
</dbReference>
<dbReference type="InterPro" id="IPR011009">
    <property type="entry name" value="Kinase-like_dom_sf"/>
</dbReference>
<evidence type="ECO:0000256" key="11">
    <source>
        <dbReference type="ARBA" id="ARBA00022989"/>
    </source>
</evidence>
<dbReference type="Proteomes" id="UP000594263">
    <property type="component" value="Unplaced"/>
</dbReference>
<dbReference type="SMART" id="SM00220">
    <property type="entry name" value="S_TKc"/>
    <property type="match status" value="1"/>
</dbReference>
<dbReference type="EC" id="2.7.11.1" evidence="2"/>
<evidence type="ECO:0000256" key="8">
    <source>
        <dbReference type="ARBA" id="ARBA00022741"/>
    </source>
</evidence>
<evidence type="ECO:0000256" key="9">
    <source>
        <dbReference type="ARBA" id="ARBA00022777"/>
    </source>
</evidence>
<feature type="transmembrane region" description="Helical" evidence="20">
    <location>
        <begin position="116"/>
        <end position="139"/>
    </location>
</feature>
<sequence>MKLMNTDYYGFDLNFSRAISFEGCKRICDEACSCEGFNYKEGEATCYAKSALFNGYSSPGFPGTLYLKVPRSLEDGLGLDNDFEGSDAVCEASGATVLVGSPSMYDLSNRMLRWSYLYGFAGIIGGIEAFLAVVAWWFLFRRGASTSAEDGYRTITSQFKVFSYAELKSATSNFKDQIGQGGSGAVYKGVLEDGSVVAVKRLGDVMQSEEVFKAELSTIGRINHMNLVRMWGFCSENRHRLIVYEYVEQLSLDKHLFPSPNSLGWKERFTVALGTAKALAYLHHECLEWVIHCDVKPENILLDGNFEPKMADFGLAKLSQRGGPVSEFSHIRGTKGYMAPEWASNLPITAKVDVYSFGVVMLELVRGVRLSNWVVVGDGSEQEAELTRFVREAKQKIRGEEEESWAEEAVDARLRGEFNVKQAVRMVEIGISCVEEDRSRRPTMDAVVRLLLNCDDV</sequence>
<evidence type="ECO:0000256" key="20">
    <source>
        <dbReference type="SAM" id="Phobius"/>
    </source>
</evidence>
<evidence type="ECO:0000256" key="6">
    <source>
        <dbReference type="ARBA" id="ARBA00022692"/>
    </source>
</evidence>
<keyword evidence="11 20" id="KW-1133">Transmembrane helix</keyword>
<dbReference type="Pfam" id="PF00069">
    <property type="entry name" value="Pkinase"/>
    <property type="match status" value="1"/>
</dbReference>
<evidence type="ECO:0000256" key="3">
    <source>
        <dbReference type="ARBA" id="ARBA00022527"/>
    </source>
</evidence>
<dbReference type="FunFam" id="3.50.4.10:FF:000022">
    <property type="entry name" value="Serine/threonine-protein kinase"/>
    <property type="match status" value="1"/>
</dbReference>
<keyword evidence="10 18" id="KW-0067">ATP-binding</keyword>
<keyword evidence="12 20" id="KW-0472">Membrane</keyword>
<dbReference type="OMA" id="LECVLHC"/>
<evidence type="ECO:0000259" key="21">
    <source>
        <dbReference type="PROSITE" id="PS50011"/>
    </source>
</evidence>
<dbReference type="PROSITE" id="PS00108">
    <property type="entry name" value="PROTEIN_KINASE_ST"/>
    <property type="match status" value="1"/>
</dbReference>
<dbReference type="GO" id="GO:0016020">
    <property type="term" value="C:membrane"/>
    <property type="evidence" value="ECO:0007669"/>
    <property type="project" value="UniProtKB-SubCell"/>
</dbReference>
<dbReference type="PROSITE" id="PS00107">
    <property type="entry name" value="PROTEIN_KINASE_ATP"/>
    <property type="match status" value="1"/>
</dbReference>
<dbReference type="CDD" id="cd01098">
    <property type="entry name" value="PAN_AP_plant"/>
    <property type="match status" value="1"/>
</dbReference>
<keyword evidence="7" id="KW-0732">Signal</keyword>
<dbReference type="PROSITE" id="PS50011">
    <property type="entry name" value="PROTEIN_KINASE_DOM"/>
    <property type="match status" value="1"/>
</dbReference>
<comment type="similarity">
    <text evidence="19">Belongs to the protein kinase superfamily.</text>
</comment>
<dbReference type="CDD" id="cd14066">
    <property type="entry name" value="STKc_IRAK"/>
    <property type="match status" value="1"/>
</dbReference>
<dbReference type="InterPro" id="IPR008271">
    <property type="entry name" value="Ser/Thr_kinase_AS"/>
</dbReference>
<keyword evidence="14" id="KW-0675">Receptor</keyword>
<keyword evidence="23" id="KW-1185">Reference proteome</keyword>
<accession>A0A7N0U8J2</accession>
<dbReference type="PANTHER" id="PTHR47974:SF4">
    <property type="entry name" value="RECEPTOR-LIKE SERINE_THREONINE-PROTEIN KINASE"/>
    <property type="match status" value="1"/>
</dbReference>
<evidence type="ECO:0000256" key="2">
    <source>
        <dbReference type="ARBA" id="ARBA00012513"/>
    </source>
</evidence>
<dbReference type="AlphaFoldDB" id="A0A7N0U8J2"/>
<comment type="subcellular location">
    <subcellularLocation>
        <location evidence="1">Membrane</location>
        <topology evidence="1">Single-pass type I membrane protein</topology>
    </subcellularLocation>
</comment>
<evidence type="ECO:0000256" key="16">
    <source>
        <dbReference type="ARBA" id="ARBA00047899"/>
    </source>
</evidence>
<name>A0A7N0U8J2_KALFE</name>
<keyword evidence="6 20" id="KW-0812">Transmembrane</keyword>
<keyword evidence="5" id="KW-0808">Transferase</keyword>
<protein>
    <recommendedName>
        <fullName evidence="2">non-specific serine/threonine protein kinase</fullName>
        <ecNumber evidence="2">2.7.11.1</ecNumber>
    </recommendedName>
</protein>
<dbReference type="GO" id="GO:0004674">
    <property type="term" value="F:protein serine/threonine kinase activity"/>
    <property type="evidence" value="ECO:0007669"/>
    <property type="project" value="UniProtKB-KW"/>
</dbReference>
<keyword evidence="8 18" id="KW-0547">Nucleotide-binding</keyword>
<dbReference type="FunFam" id="3.30.200.20:FF:000059">
    <property type="entry name" value="S-receptor-like serine/threonine-protein kinase"/>
    <property type="match status" value="1"/>
</dbReference>
<evidence type="ECO:0000256" key="17">
    <source>
        <dbReference type="ARBA" id="ARBA00048679"/>
    </source>
</evidence>